<dbReference type="Pfam" id="PF17676">
    <property type="entry name" value="Peptidase_S66C"/>
    <property type="match status" value="1"/>
</dbReference>
<dbReference type="CDD" id="cd07062">
    <property type="entry name" value="Peptidase_S66_mccF_like"/>
    <property type="match status" value="1"/>
</dbReference>
<evidence type="ECO:0000256" key="2">
    <source>
        <dbReference type="ARBA" id="ARBA00022801"/>
    </source>
</evidence>
<dbReference type="InterPro" id="IPR040449">
    <property type="entry name" value="Peptidase_S66_N"/>
</dbReference>
<dbReference type="Gene3D" id="3.50.30.60">
    <property type="entry name" value="LD-carboxypeptidase A C-terminal domain-like"/>
    <property type="match status" value="1"/>
</dbReference>
<evidence type="ECO:0000256" key="1">
    <source>
        <dbReference type="ARBA" id="ARBA00010233"/>
    </source>
</evidence>
<dbReference type="PIRSF" id="PIRSF028757">
    <property type="entry name" value="LD-carboxypeptidase"/>
    <property type="match status" value="1"/>
</dbReference>
<comment type="similarity">
    <text evidence="1">Belongs to the peptidase S66 family.</text>
</comment>
<dbReference type="PANTHER" id="PTHR30237">
    <property type="entry name" value="MURAMOYLTETRAPEPTIDE CARBOXYPEPTIDASE"/>
    <property type="match status" value="1"/>
</dbReference>
<comment type="caution">
    <text evidence="5">The sequence shown here is derived from an EMBL/GenBank/DDBJ whole genome shotgun (WGS) entry which is preliminary data.</text>
</comment>
<dbReference type="InterPro" id="IPR029062">
    <property type="entry name" value="Class_I_gatase-like"/>
</dbReference>
<dbReference type="InterPro" id="IPR040921">
    <property type="entry name" value="Peptidase_S66C"/>
</dbReference>
<reference evidence="5 6" key="1">
    <citation type="submission" date="2023-07" db="EMBL/GenBank/DDBJ databases">
        <title>Genomic Encyclopedia of Type Strains, Phase IV (KMG-IV): sequencing the most valuable type-strain genomes for metagenomic binning, comparative biology and taxonomic classification.</title>
        <authorList>
            <person name="Goeker M."/>
        </authorList>
    </citation>
    <scope>NUCLEOTIDE SEQUENCE [LARGE SCALE GENOMIC DNA]</scope>
    <source>
        <strain evidence="5 6">DSM 23494</strain>
    </source>
</reference>
<evidence type="ECO:0000313" key="6">
    <source>
        <dbReference type="Proteomes" id="UP001238088"/>
    </source>
</evidence>
<protein>
    <submittedName>
        <fullName evidence="5">Muramoyltetrapeptide carboxypeptidase LdcA involved in peptidoglycan recycling</fullName>
    </submittedName>
</protein>
<keyword evidence="2" id="KW-0378">Hydrolase</keyword>
<dbReference type="InterPro" id="IPR003507">
    <property type="entry name" value="S66_fam"/>
</dbReference>
<keyword evidence="5" id="KW-0645">Protease</keyword>
<sequence length="327" mass="36241">MFAERLKPGDEIRIIAPSRSMAIMKSAQVRIAEDRLNNLGFIVTYGKNVEVHDEFFSSSIEERVEDLHDAFTDSNVKGILTAIGGYNTNQLLNYIDFDLIKDNPKIFCGYSDITALGAAIYAKTGLITYSGPHFSSFGVKHGFDYTLDGFIEAMTNDAPYEIEPSSHWSDDAWYLDQEARKFVEAGEYTVLQEGAAEGTLIGGNLCTLNLLQGTEFMPSLKDAVLFIEDDEESHALTFDRDLQSLLHQPDAHTIKAVIIGRFQKNSQITVPALSKIIESKKELQGIPVIANVNFGHVQPIAAIPFGGRASIIAENEKTEIFIEQNPK</sequence>
<evidence type="ECO:0000259" key="4">
    <source>
        <dbReference type="Pfam" id="PF17676"/>
    </source>
</evidence>
<dbReference type="PANTHER" id="PTHR30237:SF6">
    <property type="entry name" value="CARBOXYPEPTIDASE YOCD-RELATED"/>
    <property type="match status" value="1"/>
</dbReference>
<dbReference type="EMBL" id="JAUSUB010000019">
    <property type="protein sequence ID" value="MDQ0271989.1"/>
    <property type="molecule type" value="Genomic_DNA"/>
</dbReference>
<dbReference type="Proteomes" id="UP001238088">
    <property type="component" value="Unassembled WGS sequence"/>
</dbReference>
<name>A0ABU0AL46_9BACI</name>
<evidence type="ECO:0000313" key="5">
    <source>
        <dbReference type="EMBL" id="MDQ0271989.1"/>
    </source>
</evidence>
<dbReference type="Gene3D" id="3.40.50.10740">
    <property type="entry name" value="Class I glutamine amidotransferase-like"/>
    <property type="match status" value="1"/>
</dbReference>
<dbReference type="InterPro" id="IPR027461">
    <property type="entry name" value="Carboxypeptidase_A_C_sf"/>
</dbReference>
<keyword evidence="5" id="KW-0121">Carboxypeptidase</keyword>
<dbReference type="SUPFAM" id="SSF52317">
    <property type="entry name" value="Class I glutamine amidotransferase-like"/>
    <property type="match status" value="1"/>
</dbReference>
<dbReference type="InterPro" id="IPR027478">
    <property type="entry name" value="LdcA_N"/>
</dbReference>
<dbReference type="Pfam" id="PF02016">
    <property type="entry name" value="Peptidase_S66"/>
    <property type="match status" value="1"/>
</dbReference>
<dbReference type="RefSeq" id="WP_307477308.1">
    <property type="nucleotide sequence ID" value="NZ_JAUSUB010000019.1"/>
</dbReference>
<feature type="domain" description="LD-carboxypeptidase C-terminal" evidence="4">
    <location>
        <begin position="197"/>
        <end position="311"/>
    </location>
</feature>
<dbReference type="GO" id="GO:0004180">
    <property type="term" value="F:carboxypeptidase activity"/>
    <property type="evidence" value="ECO:0007669"/>
    <property type="project" value="UniProtKB-KW"/>
</dbReference>
<organism evidence="5 6">
    <name type="scientific">Cytobacillus purgationiresistens</name>
    <dbReference type="NCBI Taxonomy" id="863449"/>
    <lineage>
        <taxon>Bacteria</taxon>
        <taxon>Bacillati</taxon>
        <taxon>Bacillota</taxon>
        <taxon>Bacilli</taxon>
        <taxon>Bacillales</taxon>
        <taxon>Bacillaceae</taxon>
        <taxon>Cytobacillus</taxon>
    </lineage>
</organism>
<dbReference type="SUPFAM" id="SSF141986">
    <property type="entry name" value="LD-carboxypeptidase A C-terminal domain-like"/>
    <property type="match status" value="1"/>
</dbReference>
<keyword evidence="6" id="KW-1185">Reference proteome</keyword>
<proteinExistence type="inferred from homology"/>
<feature type="domain" description="LD-carboxypeptidase N-terminal" evidence="3">
    <location>
        <begin position="12"/>
        <end position="131"/>
    </location>
</feature>
<gene>
    <name evidence="5" type="ORF">J2S17_003881</name>
</gene>
<accession>A0ABU0AL46</accession>
<evidence type="ECO:0000259" key="3">
    <source>
        <dbReference type="Pfam" id="PF02016"/>
    </source>
</evidence>